<evidence type="ECO:0000313" key="2">
    <source>
        <dbReference type="EMBL" id="MDO3383899.1"/>
    </source>
</evidence>
<evidence type="ECO:0000313" key="3">
    <source>
        <dbReference type="Proteomes" id="UP001168380"/>
    </source>
</evidence>
<protein>
    <submittedName>
        <fullName evidence="2">TerB family tellurite resistance protein</fullName>
    </submittedName>
</protein>
<dbReference type="Gene3D" id="1.10.3680.10">
    <property type="entry name" value="TerB-like"/>
    <property type="match status" value="1"/>
</dbReference>
<dbReference type="CDD" id="cd07313">
    <property type="entry name" value="terB_like_2"/>
    <property type="match status" value="1"/>
</dbReference>
<comment type="caution">
    <text evidence="2">The sequence shown here is derived from an EMBL/GenBank/DDBJ whole genome shotgun (WGS) entry which is preliminary data.</text>
</comment>
<dbReference type="EMBL" id="JAULRT010000062">
    <property type="protein sequence ID" value="MDO3383899.1"/>
    <property type="molecule type" value="Genomic_DNA"/>
</dbReference>
<evidence type="ECO:0000259" key="1">
    <source>
        <dbReference type="Pfam" id="PF05099"/>
    </source>
</evidence>
<dbReference type="SUPFAM" id="SSF158682">
    <property type="entry name" value="TerB-like"/>
    <property type="match status" value="1"/>
</dbReference>
<reference evidence="2" key="1">
    <citation type="submission" date="2023-07" db="EMBL/GenBank/DDBJ databases">
        <title>Gilvimarinus algae sp. nov., isolated from the surface of Kelp.</title>
        <authorList>
            <person name="Sun Y.Y."/>
            <person name="Gong Y."/>
            <person name="Du Z.J."/>
        </authorList>
    </citation>
    <scope>NUCLEOTIDE SEQUENCE</scope>
    <source>
        <strain evidence="2">SDUM040014</strain>
    </source>
</reference>
<dbReference type="RefSeq" id="WP_302715023.1">
    <property type="nucleotide sequence ID" value="NZ_JAULRT010000062.1"/>
</dbReference>
<keyword evidence="3" id="KW-1185">Reference proteome</keyword>
<dbReference type="Proteomes" id="UP001168380">
    <property type="component" value="Unassembled WGS sequence"/>
</dbReference>
<proteinExistence type="predicted"/>
<dbReference type="InterPro" id="IPR007791">
    <property type="entry name" value="DjlA_N"/>
</dbReference>
<gene>
    <name evidence="2" type="ORF">QWI16_17080</name>
</gene>
<feature type="domain" description="Co-chaperone DjlA N-terminal" evidence="1">
    <location>
        <begin position="29"/>
        <end position="145"/>
    </location>
</feature>
<dbReference type="Pfam" id="PF05099">
    <property type="entry name" value="TerB"/>
    <property type="match status" value="1"/>
</dbReference>
<accession>A0ABT8TIH3</accession>
<dbReference type="InterPro" id="IPR029024">
    <property type="entry name" value="TerB-like"/>
</dbReference>
<name>A0ABT8TIH3_9GAMM</name>
<organism evidence="2 3">
    <name type="scientific">Gilvimarinus algae</name>
    <dbReference type="NCBI Taxonomy" id="3058037"/>
    <lineage>
        <taxon>Bacteria</taxon>
        <taxon>Pseudomonadati</taxon>
        <taxon>Pseudomonadota</taxon>
        <taxon>Gammaproteobacteria</taxon>
        <taxon>Cellvibrionales</taxon>
        <taxon>Cellvibrionaceae</taxon>
        <taxon>Gilvimarinus</taxon>
    </lineage>
</organism>
<sequence length="154" mass="17436">MLNRIARFFESRLSEAGGDQEALSDDEKHLAAAALLMEVAAADRVFDGAELAAFKSILSEVYGLSAEEVNELQQQAESRQQDATSLFQFTQRVNDHCSREEKFVLIKSMWQIALADGDLDKYEEHLIRRVADLVYLSHTDFLVARNQAREQAQD</sequence>